<evidence type="ECO:0000256" key="2">
    <source>
        <dbReference type="ARBA" id="ARBA00022670"/>
    </source>
</evidence>
<evidence type="ECO:0000256" key="7">
    <source>
        <dbReference type="ARBA" id="ARBA00023239"/>
    </source>
</evidence>
<feature type="region of interest" description="Disordered" evidence="8">
    <location>
        <begin position="238"/>
        <end position="382"/>
    </location>
</feature>
<comment type="similarity">
    <text evidence="1">Belongs to the SOS response-associated peptidase family.</text>
</comment>
<keyword evidence="3" id="KW-0227">DNA damage</keyword>
<dbReference type="EMBL" id="KN840466">
    <property type="protein sequence ID" value="KIP09437.1"/>
    <property type="molecule type" value="Genomic_DNA"/>
</dbReference>
<dbReference type="PANTHER" id="PTHR13604:SF0">
    <property type="entry name" value="ABASIC SITE PROCESSING PROTEIN HMCES"/>
    <property type="match status" value="1"/>
</dbReference>
<dbReference type="SUPFAM" id="SSF143081">
    <property type="entry name" value="BB1717-like"/>
    <property type="match status" value="1"/>
</dbReference>
<evidence type="ECO:0000313" key="10">
    <source>
        <dbReference type="Proteomes" id="UP000053257"/>
    </source>
</evidence>
<keyword evidence="10" id="KW-1185">Reference proteome</keyword>
<keyword evidence="5" id="KW-0190">Covalent protein-DNA linkage</keyword>
<dbReference type="Gene3D" id="3.90.1680.10">
    <property type="entry name" value="SOS response associated peptidase-like"/>
    <property type="match status" value="1"/>
</dbReference>
<evidence type="ECO:0000256" key="5">
    <source>
        <dbReference type="ARBA" id="ARBA00023124"/>
    </source>
</evidence>
<dbReference type="GO" id="GO:0106300">
    <property type="term" value="P:protein-DNA covalent cross-linking repair"/>
    <property type="evidence" value="ECO:0007669"/>
    <property type="project" value="InterPro"/>
</dbReference>
<keyword evidence="6" id="KW-0238">DNA-binding</keyword>
<organism evidence="9 10">
    <name type="scientific">Phlebiopsis gigantea (strain 11061_1 CR5-6)</name>
    <name type="common">White-rot fungus</name>
    <name type="synonym">Peniophora gigantea</name>
    <dbReference type="NCBI Taxonomy" id="745531"/>
    <lineage>
        <taxon>Eukaryota</taxon>
        <taxon>Fungi</taxon>
        <taxon>Dikarya</taxon>
        <taxon>Basidiomycota</taxon>
        <taxon>Agaricomycotina</taxon>
        <taxon>Agaricomycetes</taxon>
        <taxon>Polyporales</taxon>
        <taxon>Phanerochaetaceae</taxon>
        <taxon>Phlebiopsis</taxon>
    </lineage>
</organism>
<dbReference type="PANTHER" id="PTHR13604">
    <property type="entry name" value="DC12-RELATED"/>
    <property type="match status" value="1"/>
</dbReference>
<dbReference type="GO" id="GO:0006508">
    <property type="term" value="P:proteolysis"/>
    <property type="evidence" value="ECO:0007669"/>
    <property type="project" value="UniProtKB-KW"/>
</dbReference>
<evidence type="ECO:0000256" key="3">
    <source>
        <dbReference type="ARBA" id="ARBA00022763"/>
    </source>
</evidence>
<dbReference type="AlphaFoldDB" id="A0A0C3SAQ8"/>
<dbReference type="GO" id="GO:0016829">
    <property type="term" value="F:lyase activity"/>
    <property type="evidence" value="ECO:0007669"/>
    <property type="project" value="UniProtKB-KW"/>
</dbReference>
<dbReference type="GO" id="GO:0008233">
    <property type="term" value="F:peptidase activity"/>
    <property type="evidence" value="ECO:0007669"/>
    <property type="project" value="UniProtKB-KW"/>
</dbReference>
<feature type="compositionally biased region" description="Low complexity" evidence="8">
    <location>
        <begin position="276"/>
        <end position="320"/>
    </location>
</feature>
<dbReference type="GO" id="GO:0003697">
    <property type="term" value="F:single-stranded DNA binding"/>
    <property type="evidence" value="ECO:0007669"/>
    <property type="project" value="InterPro"/>
</dbReference>
<evidence type="ECO:0000313" key="9">
    <source>
        <dbReference type="EMBL" id="KIP09437.1"/>
    </source>
</evidence>
<dbReference type="STRING" id="745531.A0A0C3SAQ8"/>
<gene>
    <name evidence="9" type="ORF">PHLGIDRAFT_323326</name>
</gene>
<dbReference type="HOGENOM" id="CLU_723824_0_0_1"/>
<proteinExistence type="inferred from homology"/>
<evidence type="ECO:0000256" key="6">
    <source>
        <dbReference type="ARBA" id="ARBA00023125"/>
    </source>
</evidence>
<keyword evidence="2" id="KW-0645">Protease</keyword>
<evidence type="ECO:0000256" key="4">
    <source>
        <dbReference type="ARBA" id="ARBA00022801"/>
    </source>
</evidence>
<protein>
    <submittedName>
        <fullName evidence="9">Uncharacterized protein</fullName>
    </submittedName>
</protein>
<keyword evidence="4" id="KW-0378">Hydrolase</keyword>
<dbReference type="InterPro" id="IPR003738">
    <property type="entry name" value="SRAP"/>
</dbReference>
<evidence type="ECO:0000256" key="1">
    <source>
        <dbReference type="ARBA" id="ARBA00008136"/>
    </source>
</evidence>
<accession>A0A0C3SAQ8</accession>
<name>A0A0C3SAQ8_PHLG1</name>
<dbReference type="InterPro" id="IPR036590">
    <property type="entry name" value="SRAP-like"/>
</dbReference>
<evidence type="ECO:0000256" key="8">
    <source>
        <dbReference type="SAM" id="MobiDB-lite"/>
    </source>
</evidence>
<reference evidence="9 10" key="1">
    <citation type="journal article" date="2014" name="PLoS Genet.">
        <title>Analysis of the Phlebiopsis gigantea genome, transcriptome and secretome provides insight into its pioneer colonization strategies of wood.</title>
        <authorList>
            <person name="Hori C."/>
            <person name="Ishida T."/>
            <person name="Igarashi K."/>
            <person name="Samejima M."/>
            <person name="Suzuki H."/>
            <person name="Master E."/>
            <person name="Ferreira P."/>
            <person name="Ruiz-Duenas F.J."/>
            <person name="Held B."/>
            <person name="Canessa P."/>
            <person name="Larrondo L.F."/>
            <person name="Schmoll M."/>
            <person name="Druzhinina I.S."/>
            <person name="Kubicek C.P."/>
            <person name="Gaskell J.A."/>
            <person name="Kersten P."/>
            <person name="St John F."/>
            <person name="Glasner J."/>
            <person name="Sabat G."/>
            <person name="Splinter BonDurant S."/>
            <person name="Syed K."/>
            <person name="Yadav J."/>
            <person name="Mgbeahuruike A.C."/>
            <person name="Kovalchuk A."/>
            <person name="Asiegbu F.O."/>
            <person name="Lackner G."/>
            <person name="Hoffmeister D."/>
            <person name="Rencoret J."/>
            <person name="Gutierrez A."/>
            <person name="Sun H."/>
            <person name="Lindquist E."/>
            <person name="Barry K."/>
            <person name="Riley R."/>
            <person name="Grigoriev I.V."/>
            <person name="Henrissat B."/>
            <person name="Kues U."/>
            <person name="Berka R.M."/>
            <person name="Martinez A.T."/>
            <person name="Covert S.F."/>
            <person name="Blanchette R.A."/>
            <person name="Cullen D."/>
        </authorList>
    </citation>
    <scope>NUCLEOTIDE SEQUENCE [LARGE SCALE GENOMIC DNA]</scope>
    <source>
        <strain evidence="9 10">11061_1 CR5-6</strain>
    </source>
</reference>
<feature type="compositionally biased region" description="Basic residues" evidence="8">
    <location>
        <begin position="347"/>
        <end position="359"/>
    </location>
</feature>
<dbReference type="Proteomes" id="UP000053257">
    <property type="component" value="Unassembled WGS sequence"/>
</dbReference>
<dbReference type="Pfam" id="PF02586">
    <property type="entry name" value="SRAP"/>
    <property type="match status" value="1"/>
</dbReference>
<keyword evidence="7" id="KW-0456">Lyase</keyword>
<sequence length="382" mass="42563">MCTNEEKGKNQDMQNKSRFTLKLILLSDRDDIIRALRACSIWSIYIDKKITIPRSWNLFPGHQLPVLVKRGSTHEIVLMSWGLPPRRAEHSSICYVRSRNVVAPQDSCNWLWKMMRRTGRCVVICSGFYHWQYRNKKAYPYICEDKRSDPVLLAGLWKTDVVNGQEISSFIVITQQGIPSDPYETRSIQPAVIPDKNLLRWLAGDDWSEELPELLPGDSGPLGCGLLSREVGIEIQTSKANDESLAEAKPLQEDTEGPVNAEAGPNTGFRGPEVHSSQASFSVAPSSSQANATPSSSQSNATLASFWSQATSSSSQSSAPPTKPSPRRISLRPIDRPRGSGMFSLPTRKRKQGKGKRSARKDDANQPTEGSPIHPPRKRKRT</sequence>